<keyword evidence="1" id="KW-1133">Transmembrane helix</keyword>
<accession>Q1V0H7</accession>
<evidence type="ECO:0000256" key="1">
    <source>
        <dbReference type="SAM" id="Phobius"/>
    </source>
</evidence>
<gene>
    <name evidence="2" type="ORF">PU1002_06001</name>
</gene>
<dbReference type="EMBL" id="AAPV01000001">
    <property type="protein sequence ID" value="EAS85251.1"/>
    <property type="molecule type" value="Genomic_DNA"/>
</dbReference>
<evidence type="ECO:0000313" key="3">
    <source>
        <dbReference type="Proteomes" id="UP000005306"/>
    </source>
</evidence>
<proteinExistence type="predicted"/>
<dbReference type="AlphaFoldDB" id="Q1V0H7"/>
<keyword evidence="1" id="KW-0812">Transmembrane</keyword>
<feature type="transmembrane region" description="Helical" evidence="1">
    <location>
        <begin position="12"/>
        <end position="31"/>
    </location>
</feature>
<evidence type="ECO:0000313" key="2">
    <source>
        <dbReference type="EMBL" id="EAS85251.1"/>
    </source>
</evidence>
<comment type="caution">
    <text evidence="2">The sequence shown here is derived from an EMBL/GenBank/DDBJ whole genome shotgun (WGS) entry which is preliminary data.</text>
</comment>
<reference evidence="2 3" key="1">
    <citation type="submission" date="2006-04" db="EMBL/GenBank/DDBJ databases">
        <authorList>
            <person name="Giovannoni S.J."/>
            <person name="Cho J.-C."/>
            <person name="Ferriera S."/>
            <person name="Johnson J."/>
            <person name="Kravitz S."/>
            <person name="Halpern A."/>
            <person name="Remington K."/>
            <person name="Beeson K."/>
            <person name="Tran B."/>
            <person name="Rogers Y.-H."/>
            <person name="Friedman R."/>
            <person name="Venter J.C."/>
        </authorList>
    </citation>
    <scope>NUCLEOTIDE SEQUENCE [LARGE SCALE GENOMIC DNA]</scope>
    <source>
        <strain evidence="2 3">HTCC1002</strain>
    </source>
</reference>
<dbReference type="Proteomes" id="UP000005306">
    <property type="component" value="Unassembled WGS sequence"/>
</dbReference>
<sequence>MKKNNQNGFTLILSLVMLLVMSLMGGALIVISSGDHQSNNTSDQYQQTFYVAEHALIEAEKRIINRMIGPWTEVSTITTPPVGSTPTEITAHNNYIEQLTATAIDGFARNTDGRDTPRNTLTPVETPCFKSFRNLIRNDAGGNLSLVTDHFTNQNFGSLIEPILNTPSDVGLEADDAEKEKEYLKRYRYEFFSINVGSSTFKGAGASLKKTSTNAQRQGTAYRIYGCGYLMPKGAELGEFEDPEILIPLETLIILSS</sequence>
<dbReference type="HOGENOM" id="CLU_1184150_0_0_5"/>
<organism evidence="2 3">
    <name type="scientific">Pelagibacter ubique (strain HTCC1002)</name>
    <dbReference type="NCBI Taxonomy" id="314261"/>
    <lineage>
        <taxon>Bacteria</taxon>
        <taxon>Pseudomonadati</taxon>
        <taxon>Pseudomonadota</taxon>
        <taxon>Alphaproteobacteria</taxon>
        <taxon>Candidatus Pelagibacterales</taxon>
        <taxon>Candidatus Pelagibacteraceae</taxon>
        <taxon>Candidatus Pelagibacter</taxon>
    </lineage>
</organism>
<name>Q1V0H7_PELU1</name>
<keyword evidence="1" id="KW-0472">Membrane</keyword>
<protein>
    <submittedName>
        <fullName evidence="2">Type IV pilus assembly protein PilW</fullName>
    </submittedName>
</protein>
<dbReference type="RefSeq" id="WP_006997838.1">
    <property type="nucleotide sequence ID" value="NZ_CH724130.1"/>
</dbReference>